<dbReference type="RefSeq" id="WP_154573394.1">
    <property type="nucleotide sequence ID" value="NZ_VUMZ01000001.1"/>
</dbReference>
<reference evidence="2 3" key="1">
    <citation type="submission" date="2019-08" db="EMBL/GenBank/DDBJ databases">
        <title>In-depth cultivation of the pig gut microbiome towards novel bacterial diversity and tailored functional studies.</title>
        <authorList>
            <person name="Wylensek D."/>
            <person name="Hitch T.C.A."/>
            <person name="Clavel T."/>
        </authorList>
    </citation>
    <scope>NUCLEOTIDE SEQUENCE [LARGE SCALE GENOMIC DNA]</scope>
    <source>
        <strain evidence="2 3">WCA-MUC-591-APC-3H</strain>
    </source>
</reference>
<feature type="region of interest" description="Disordered" evidence="1">
    <location>
        <begin position="64"/>
        <end position="90"/>
    </location>
</feature>
<dbReference type="GeneID" id="303113898"/>
<evidence type="ECO:0000313" key="3">
    <source>
        <dbReference type="Proteomes" id="UP000474676"/>
    </source>
</evidence>
<gene>
    <name evidence="2" type="ORF">FYJ64_01045</name>
</gene>
<name>A0A6L5Y544_9FIRM</name>
<accession>A0A6L5Y544</accession>
<protein>
    <submittedName>
        <fullName evidence="2">Uncharacterized protein</fullName>
    </submittedName>
</protein>
<sequence>MTTDKELIRMIQRSALTIYEHAEKMAGNYSTQTGLDIGIRIRFGELVEITVDQTLLPEGLYDDNMTNWRNNEHTGENKSAASDLPGKRSR</sequence>
<evidence type="ECO:0000313" key="2">
    <source>
        <dbReference type="EMBL" id="MST50917.1"/>
    </source>
</evidence>
<proteinExistence type="predicted"/>
<dbReference type="EMBL" id="VUMZ01000001">
    <property type="protein sequence ID" value="MST50917.1"/>
    <property type="molecule type" value="Genomic_DNA"/>
</dbReference>
<comment type="caution">
    <text evidence="2">The sequence shown here is derived from an EMBL/GenBank/DDBJ whole genome shotgun (WGS) entry which is preliminary data.</text>
</comment>
<dbReference type="Proteomes" id="UP000474676">
    <property type="component" value="Unassembled WGS sequence"/>
</dbReference>
<keyword evidence="3" id="KW-1185">Reference proteome</keyword>
<organism evidence="2 3">
    <name type="scientific">Hornefia butyriciproducens</name>
    <dbReference type="NCBI Taxonomy" id="2652293"/>
    <lineage>
        <taxon>Bacteria</taxon>
        <taxon>Bacillati</taxon>
        <taxon>Bacillota</taxon>
        <taxon>Clostridia</taxon>
        <taxon>Peptostreptococcales</taxon>
        <taxon>Anaerovoracaceae</taxon>
        <taxon>Hornefia</taxon>
    </lineage>
</organism>
<dbReference type="AlphaFoldDB" id="A0A6L5Y544"/>
<evidence type="ECO:0000256" key="1">
    <source>
        <dbReference type="SAM" id="MobiDB-lite"/>
    </source>
</evidence>